<organism evidence="6">
    <name type="scientific">viral metagenome</name>
    <dbReference type="NCBI Taxonomy" id="1070528"/>
    <lineage>
        <taxon>unclassified sequences</taxon>
        <taxon>metagenomes</taxon>
        <taxon>organismal metagenomes</taxon>
    </lineage>
</organism>
<keyword evidence="2" id="KW-0378">Hydrolase</keyword>
<keyword evidence="2" id="KW-0540">Nuclease</keyword>
<sequence length="312" mass="36626">MGIKGLNQILKQRFPNCMHSISIETLQGKTIVVDASIYMYRFKGEGGLIGGIYHMVSILCYHKVIPIFIFDGIPPYEKMDELKVRQTTKQDIERMIHNLTDQMKNKPVEPAQNTLYRIHELKRKCVKLTRNDKQEVKKLLQHMGISYYQCEGESDPVCAHMVITNHAYACLSEDMDMFLYGCPRVLRYFSLLYSSVIEYELSNILKELGMSLFEFRILCVLTSTDYNIYSEPRIHLSDALILFEKYKMNMHNNSFMEWLLHQECICDIQTFQHTMDMFKINPTMLLYKTISKSTYNNTLIRSLLNNHGFIFI</sequence>
<evidence type="ECO:0008006" key="7">
    <source>
        <dbReference type="Google" id="ProtNLM"/>
    </source>
</evidence>
<name>A0A6C0JWF1_9ZZZZ</name>
<dbReference type="PANTHER" id="PTHR11081:SF9">
    <property type="entry name" value="FLAP ENDONUCLEASE 1"/>
    <property type="match status" value="1"/>
</dbReference>
<dbReference type="Gene3D" id="3.40.50.1010">
    <property type="entry name" value="5'-nuclease"/>
    <property type="match status" value="1"/>
</dbReference>
<keyword evidence="3" id="KW-0460">Magnesium</keyword>
<evidence type="ECO:0000313" key="6">
    <source>
        <dbReference type="EMBL" id="QHU09251.1"/>
    </source>
</evidence>
<evidence type="ECO:0000256" key="2">
    <source>
        <dbReference type="ARBA" id="ARBA00022759"/>
    </source>
</evidence>
<reference evidence="6" key="1">
    <citation type="journal article" date="2020" name="Nature">
        <title>Giant virus diversity and host interactions through global metagenomics.</title>
        <authorList>
            <person name="Schulz F."/>
            <person name="Roux S."/>
            <person name="Paez-Espino D."/>
            <person name="Jungbluth S."/>
            <person name="Walsh D.A."/>
            <person name="Denef V.J."/>
            <person name="McMahon K.D."/>
            <person name="Konstantinidis K.T."/>
            <person name="Eloe-Fadrosh E.A."/>
            <person name="Kyrpides N.C."/>
            <person name="Woyke T."/>
        </authorList>
    </citation>
    <scope>NUCLEOTIDE SEQUENCE</scope>
    <source>
        <strain evidence="6">GVMAG-S-1074260-58</strain>
    </source>
</reference>
<dbReference type="SUPFAM" id="SSF88723">
    <property type="entry name" value="PIN domain-like"/>
    <property type="match status" value="1"/>
</dbReference>
<keyword evidence="2" id="KW-0255">Endonuclease</keyword>
<dbReference type="InterPro" id="IPR029060">
    <property type="entry name" value="PIN-like_dom_sf"/>
</dbReference>
<dbReference type="PANTHER" id="PTHR11081">
    <property type="entry name" value="FLAP ENDONUCLEASE FAMILY MEMBER"/>
    <property type="match status" value="1"/>
</dbReference>
<dbReference type="AlphaFoldDB" id="A0A6C0JWF1"/>
<dbReference type="PRINTS" id="PR00853">
    <property type="entry name" value="XPGRADSUPER"/>
</dbReference>
<protein>
    <recommendedName>
        <fullName evidence="7">XPG N-terminal domain-containing protein</fullName>
    </recommendedName>
</protein>
<evidence type="ECO:0000259" key="4">
    <source>
        <dbReference type="SMART" id="SM00484"/>
    </source>
</evidence>
<evidence type="ECO:0000259" key="5">
    <source>
        <dbReference type="SMART" id="SM00485"/>
    </source>
</evidence>
<dbReference type="GO" id="GO:0017108">
    <property type="term" value="F:5'-flap endonuclease activity"/>
    <property type="evidence" value="ECO:0007669"/>
    <property type="project" value="TreeGrafter"/>
</dbReference>
<accession>A0A6C0JWF1</accession>
<dbReference type="InterPro" id="IPR006085">
    <property type="entry name" value="XPG_DNA_repair_N"/>
</dbReference>
<dbReference type="InterPro" id="IPR006084">
    <property type="entry name" value="XPG/Rad2"/>
</dbReference>
<keyword evidence="1" id="KW-0479">Metal-binding</keyword>
<feature type="domain" description="XPG N-terminal" evidence="5">
    <location>
        <begin position="1"/>
        <end position="92"/>
    </location>
</feature>
<dbReference type="Pfam" id="PF00867">
    <property type="entry name" value="XPG_I"/>
    <property type="match status" value="1"/>
</dbReference>
<feature type="domain" description="XPG-I" evidence="4">
    <location>
        <begin position="141"/>
        <end position="210"/>
    </location>
</feature>
<evidence type="ECO:0000256" key="3">
    <source>
        <dbReference type="ARBA" id="ARBA00022842"/>
    </source>
</evidence>
<dbReference type="Pfam" id="PF00752">
    <property type="entry name" value="XPG_N"/>
    <property type="match status" value="1"/>
</dbReference>
<evidence type="ECO:0000256" key="1">
    <source>
        <dbReference type="ARBA" id="ARBA00022723"/>
    </source>
</evidence>
<dbReference type="InterPro" id="IPR006086">
    <property type="entry name" value="XPG-I_dom"/>
</dbReference>
<dbReference type="SMART" id="SM00485">
    <property type="entry name" value="XPGN"/>
    <property type="match status" value="1"/>
</dbReference>
<proteinExistence type="predicted"/>
<dbReference type="EMBL" id="MN740706">
    <property type="protein sequence ID" value="QHU09251.1"/>
    <property type="molecule type" value="Genomic_DNA"/>
</dbReference>
<dbReference type="GO" id="GO:0046872">
    <property type="term" value="F:metal ion binding"/>
    <property type="evidence" value="ECO:0007669"/>
    <property type="project" value="UniProtKB-KW"/>
</dbReference>
<dbReference type="SMART" id="SM00484">
    <property type="entry name" value="XPGI"/>
    <property type="match status" value="1"/>
</dbReference>